<dbReference type="OMA" id="HFNMEDE"/>
<organism evidence="2 3">
    <name type="scientific">Tetrapisispora phaffii (strain ATCC 24235 / CBS 4417 / NBRC 1672 / NRRL Y-8282 / UCD 70-5)</name>
    <name type="common">Yeast</name>
    <name type="synonym">Fabospora phaffii</name>
    <dbReference type="NCBI Taxonomy" id="1071381"/>
    <lineage>
        <taxon>Eukaryota</taxon>
        <taxon>Fungi</taxon>
        <taxon>Dikarya</taxon>
        <taxon>Ascomycota</taxon>
        <taxon>Saccharomycotina</taxon>
        <taxon>Saccharomycetes</taxon>
        <taxon>Saccharomycetales</taxon>
        <taxon>Saccharomycetaceae</taxon>
        <taxon>Tetrapisispora</taxon>
    </lineage>
</organism>
<accession>G8C0I2</accession>
<feature type="compositionally biased region" description="Basic and acidic residues" evidence="1">
    <location>
        <begin position="74"/>
        <end position="93"/>
    </location>
</feature>
<dbReference type="EMBL" id="HE612868">
    <property type="protein sequence ID" value="CCE65697.1"/>
    <property type="molecule type" value="Genomic_DNA"/>
</dbReference>
<dbReference type="GeneID" id="11531902"/>
<dbReference type="AlphaFoldDB" id="G8C0I2"/>
<feature type="region of interest" description="Disordered" evidence="1">
    <location>
        <begin position="1"/>
        <end position="50"/>
    </location>
</feature>
<gene>
    <name evidence="2" type="primary">TPHA0M01220</name>
    <name evidence="2" type="ordered locus">TPHA_0M01220</name>
</gene>
<feature type="compositionally biased region" description="Polar residues" evidence="1">
    <location>
        <begin position="64"/>
        <end position="73"/>
    </location>
</feature>
<keyword evidence="3" id="KW-1185">Reference proteome</keyword>
<evidence type="ECO:0000313" key="2">
    <source>
        <dbReference type="EMBL" id="CCE65697.1"/>
    </source>
</evidence>
<feature type="compositionally biased region" description="Basic and acidic residues" evidence="1">
    <location>
        <begin position="40"/>
        <end position="50"/>
    </location>
</feature>
<proteinExistence type="predicted"/>
<feature type="region of interest" description="Disordered" evidence="1">
    <location>
        <begin position="64"/>
        <end position="100"/>
    </location>
</feature>
<feature type="compositionally biased region" description="Basic residues" evidence="1">
    <location>
        <begin position="1"/>
        <end position="20"/>
    </location>
</feature>
<dbReference type="HOGENOM" id="CLU_1129714_0_0_1"/>
<sequence length="246" mass="28754">MLRFSKKSHSNLKDNKKRHSSFFDLNSFDTNNVENGNKNSKNESKKGSKNEKAVFVNNLQQYSKQDSSVQQKNMQHERETANSILREPKEKSNSKTKRQSTILDENIVKDYHLAIKHFNMEDEKRTSLEYKISNEKHSKSGSVDSNFSSATMDSNMSSLFSSSATVSLRDFLYEEFETNKFLSKTHQTYNNDNCNSVTGKKAFLEIPDDRHKSAKWRKITDKEKNKIHSESNIDHFDYHRRTELEF</sequence>
<name>G8C0I2_TETPH</name>
<dbReference type="OrthoDB" id="4068551at2759"/>
<dbReference type="KEGG" id="tpf:TPHA_0M01220"/>
<protein>
    <submittedName>
        <fullName evidence="2">Uncharacterized protein</fullName>
    </submittedName>
</protein>
<evidence type="ECO:0000313" key="3">
    <source>
        <dbReference type="Proteomes" id="UP000005666"/>
    </source>
</evidence>
<evidence type="ECO:0000256" key="1">
    <source>
        <dbReference type="SAM" id="MobiDB-lite"/>
    </source>
</evidence>
<dbReference type="RefSeq" id="XP_003688131.1">
    <property type="nucleotide sequence ID" value="XM_003688083.1"/>
</dbReference>
<reference evidence="2 3" key="1">
    <citation type="journal article" date="2011" name="Proc. Natl. Acad. Sci. U.S.A.">
        <title>Evolutionary erosion of yeast sex chromosomes by mating-type switching accidents.</title>
        <authorList>
            <person name="Gordon J.L."/>
            <person name="Armisen D."/>
            <person name="Proux-Wera E."/>
            <person name="Oheigeartaigh S.S."/>
            <person name="Byrne K.P."/>
            <person name="Wolfe K.H."/>
        </authorList>
    </citation>
    <scope>NUCLEOTIDE SEQUENCE [LARGE SCALE GENOMIC DNA]</scope>
    <source>
        <strain evidence="3">ATCC 24235 / CBS 4417 / NBRC 1672 / NRRL Y-8282 / UCD 70-5</strain>
    </source>
</reference>
<dbReference type="Proteomes" id="UP000005666">
    <property type="component" value="Chromosome 13"/>
</dbReference>